<sequence>MERRERRNERVIARIDQDLVALQLLRDAVASAKAAQEEFARFNQEQVDRVVQAAAEAAEAEAETLAREAVEETGFGVVEHKTMKNLFAARDVYDSIRDVKTVGIIREDPRRKVVEAADPYGVIAAVIPSTNPTSTAIFKCLIALKTRNAIVISPHPSASRCTIRAAEICAKAAYGAGAPRGLIGWVEKPTVELTEALMKHPDIQLILATGGAGLVRAAYSSGKPAYGVGPGNVPAYIEESADVPRAVQDIFTSKTFDNGTICASEQAVVVDRRVREEVIREFRRHGAYMLSPEEKEAVAKVLFPSPRKLNSGIVGKSAVYIASQAGITVPPGTKLLIGEETRVAADVPFALEKLSPVLAFYTVENWEEGCRCCIDLLALGGRGHSLVIHSGNEEIIREFLLQKPVSRVLVNTPAALGAIGATTGLRPSMTLGCGSFGGNITSDNITVEHLMNIKRLAYGTKEVIIGGSAAASSEEELVKAVVQEVGPLVPHVNEQEISEVVREVMGRMKAGYRT</sequence>
<feature type="domain" description="Aldehyde dehydrogenase" evidence="3">
    <location>
        <begin position="24"/>
        <end position="283"/>
    </location>
</feature>
<dbReference type="Proteomes" id="UP000231932">
    <property type="component" value="Chromosome"/>
</dbReference>
<dbReference type="GO" id="GO:0016620">
    <property type="term" value="F:oxidoreductase activity, acting on the aldehyde or oxo group of donors, NAD or NADP as acceptor"/>
    <property type="evidence" value="ECO:0007669"/>
    <property type="project" value="InterPro"/>
</dbReference>
<keyword evidence="2" id="KW-0175">Coiled coil</keyword>
<evidence type="ECO:0000256" key="1">
    <source>
        <dbReference type="ARBA" id="ARBA00023002"/>
    </source>
</evidence>
<accession>A0A2K8NA97</accession>
<dbReference type="OrthoDB" id="9815791at2"/>
<reference evidence="5" key="1">
    <citation type="submission" date="2017-11" db="EMBL/GenBank/DDBJ databases">
        <title>Complete Genome Sequence of Kyrpidia sp. Strain EA-1, a thermophilic, hydrogen-oxidizing Bacterium, isolated from the Azores.</title>
        <authorList>
            <person name="Reiner J.E."/>
            <person name="Lapp C.J."/>
            <person name="Bunk B."/>
            <person name="Gescher J."/>
        </authorList>
    </citation>
    <scope>NUCLEOTIDE SEQUENCE [LARGE SCALE GENOMIC DNA]</scope>
    <source>
        <strain evidence="5">EA-1</strain>
    </source>
</reference>
<protein>
    <submittedName>
        <fullName evidence="4">Acetaldehyde dehydrogenase (Acetylating)</fullName>
    </submittedName>
</protein>
<evidence type="ECO:0000259" key="3">
    <source>
        <dbReference type="Pfam" id="PF00171"/>
    </source>
</evidence>
<keyword evidence="1" id="KW-0560">Oxidoreductase</keyword>
<dbReference type="Pfam" id="PF00171">
    <property type="entry name" value="Aldedh"/>
    <property type="match status" value="1"/>
</dbReference>
<evidence type="ECO:0000256" key="2">
    <source>
        <dbReference type="SAM" id="Coils"/>
    </source>
</evidence>
<dbReference type="PANTHER" id="PTHR11699">
    <property type="entry name" value="ALDEHYDE DEHYDROGENASE-RELATED"/>
    <property type="match status" value="1"/>
</dbReference>
<dbReference type="SUPFAM" id="SSF53720">
    <property type="entry name" value="ALDH-like"/>
    <property type="match status" value="1"/>
</dbReference>
<keyword evidence="5" id="KW-1185">Reference proteome</keyword>
<evidence type="ECO:0000313" key="4">
    <source>
        <dbReference type="EMBL" id="ATY85727.1"/>
    </source>
</evidence>
<dbReference type="Gene3D" id="3.40.309.10">
    <property type="entry name" value="Aldehyde Dehydrogenase, Chain A, domain 2"/>
    <property type="match status" value="1"/>
</dbReference>
<dbReference type="Gene3D" id="3.40.605.10">
    <property type="entry name" value="Aldehyde Dehydrogenase, Chain A, domain 1"/>
    <property type="match status" value="1"/>
</dbReference>
<dbReference type="NCBIfam" id="TIGR02518">
    <property type="entry name" value="EutH_ACDH"/>
    <property type="match status" value="1"/>
</dbReference>
<dbReference type="InterPro" id="IPR016162">
    <property type="entry name" value="Ald_DH_N"/>
</dbReference>
<dbReference type="InterPro" id="IPR015590">
    <property type="entry name" value="Aldehyde_DH_dom"/>
</dbReference>
<dbReference type="InterPro" id="IPR013357">
    <property type="entry name" value="Acetaldehyde_DH_acetylating"/>
</dbReference>
<dbReference type="CDD" id="cd07122">
    <property type="entry name" value="ALDH_F20_ACDH"/>
    <property type="match status" value="1"/>
</dbReference>
<evidence type="ECO:0000313" key="5">
    <source>
        <dbReference type="Proteomes" id="UP000231932"/>
    </source>
</evidence>
<dbReference type="AlphaFoldDB" id="A0A2K8NA97"/>
<feature type="coiled-coil region" evidence="2">
    <location>
        <begin position="25"/>
        <end position="63"/>
    </location>
</feature>
<name>A0A2K8NA97_9BACL</name>
<gene>
    <name evidence="4" type="ORF">CVV65_12985</name>
</gene>
<dbReference type="InterPro" id="IPR016163">
    <property type="entry name" value="Ald_DH_C"/>
</dbReference>
<dbReference type="EMBL" id="CP024955">
    <property type="protein sequence ID" value="ATY85727.1"/>
    <property type="molecule type" value="Genomic_DNA"/>
</dbReference>
<proteinExistence type="predicted"/>
<dbReference type="KEGG" id="kyr:CVV65_12985"/>
<dbReference type="InterPro" id="IPR016161">
    <property type="entry name" value="Ald_DH/histidinol_DH"/>
</dbReference>
<organism evidence="4 5">
    <name type="scientific">Kyrpidia spormannii</name>
    <dbReference type="NCBI Taxonomy" id="2055160"/>
    <lineage>
        <taxon>Bacteria</taxon>
        <taxon>Bacillati</taxon>
        <taxon>Bacillota</taxon>
        <taxon>Bacilli</taxon>
        <taxon>Bacillales</taxon>
        <taxon>Alicyclobacillaceae</taxon>
        <taxon>Kyrpidia</taxon>
    </lineage>
</organism>